<name>D3F6I5_CONWI</name>
<evidence type="ECO:0000313" key="4">
    <source>
        <dbReference type="Proteomes" id="UP000008229"/>
    </source>
</evidence>
<feature type="domain" description="Amidase" evidence="2">
    <location>
        <begin position="112"/>
        <end position="484"/>
    </location>
</feature>
<evidence type="ECO:0000313" key="3">
    <source>
        <dbReference type="EMBL" id="ADB50752.1"/>
    </source>
</evidence>
<dbReference type="InterPro" id="IPR023631">
    <property type="entry name" value="Amidase_dom"/>
</dbReference>
<protein>
    <submittedName>
        <fullName evidence="3">Amidase</fullName>
    </submittedName>
</protein>
<dbReference type="STRING" id="469383.Cwoe_2328"/>
<organism evidence="3 4">
    <name type="scientific">Conexibacter woesei (strain DSM 14684 / CCUG 47730 / CIP 108061 / JCM 11494 / NBRC 100937 / ID131577)</name>
    <dbReference type="NCBI Taxonomy" id="469383"/>
    <lineage>
        <taxon>Bacteria</taxon>
        <taxon>Bacillati</taxon>
        <taxon>Actinomycetota</taxon>
        <taxon>Thermoleophilia</taxon>
        <taxon>Solirubrobacterales</taxon>
        <taxon>Conexibacteraceae</taxon>
        <taxon>Conexibacter</taxon>
    </lineage>
</organism>
<reference evidence="3" key="1">
    <citation type="journal article" date="2010" name="Stand. Genomic Sci.">
        <title>Complete genome sequence of Conexibacter woesei type strain (ID131577).</title>
        <authorList>
            <person name="Pukall R."/>
            <person name="Lapidus A."/>
            <person name="Glavina Del Rio T."/>
            <person name="Copeland A."/>
            <person name="Tice H."/>
            <person name="Cheng J.-F."/>
            <person name="Lucas S."/>
            <person name="Chen F."/>
            <person name="Nolan M."/>
            <person name="Bruce D."/>
            <person name="Goodwin L."/>
            <person name="Pitluck S."/>
            <person name="Mavromatis K."/>
            <person name="Ivanova N."/>
            <person name="Ovchinnikova G."/>
            <person name="Pati A."/>
            <person name="Chen A."/>
            <person name="Palaniappan K."/>
            <person name="Land M."/>
            <person name="Hauser L."/>
            <person name="Chang Y.-J."/>
            <person name="Jeffries C.D."/>
            <person name="Chain P."/>
            <person name="Meincke L."/>
            <person name="Sims D."/>
            <person name="Brettin T."/>
            <person name="Detter J.C."/>
            <person name="Rohde M."/>
            <person name="Goeker M."/>
            <person name="Bristow J."/>
            <person name="Eisen J.A."/>
            <person name="Markowitz V."/>
            <person name="Kyrpides N.C."/>
            <person name="Klenk H.-P."/>
            <person name="Hugenholtz P."/>
        </authorList>
    </citation>
    <scope>NUCLEOTIDE SEQUENCE [LARGE SCALE GENOMIC DNA]</scope>
    <source>
        <strain evidence="3">DSM 14684</strain>
    </source>
</reference>
<dbReference type="SUPFAM" id="SSF75304">
    <property type="entry name" value="Amidase signature (AS) enzymes"/>
    <property type="match status" value="1"/>
</dbReference>
<dbReference type="EMBL" id="CP001854">
    <property type="protein sequence ID" value="ADB50752.1"/>
    <property type="molecule type" value="Genomic_DNA"/>
</dbReference>
<dbReference type="GO" id="GO:0003824">
    <property type="term" value="F:catalytic activity"/>
    <property type="evidence" value="ECO:0007669"/>
    <property type="project" value="InterPro"/>
</dbReference>
<evidence type="ECO:0000256" key="1">
    <source>
        <dbReference type="SAM" id="MobiDB-lite"/>
    </source>
</evidence>
<dbReference type="Pfam" id="PF01425">
    <property type="entry name" value="Amidase"/>
    <property type="match status" value="1"/>
</dbReference>
<dbReference type="Gene3D" id="3.90.1300.10">
    <property type="entry name" value="Amidase signature (AS) domain"/>
    <property type="match status" value="1"/>
</dbReference>
<dbReference type="OrthoDB" id="182039at2"/>
<evidence type="ECO:0000259" key="2">
    <source>
        <dbReference type="Pfam" id="PF01425"/>
    </source>
</evidence>
<dbReference type="AlphaFoldDB" id="D3F6I5"/>
<dbReference type="InterPro" id="IPR036928">
    <property type="entry name" value="AS_sf"/>
</dbReference>
<dbReference type="KEGG" id="cwo:Cwoe_2328"/>
<dbReference type="HOGENOM" id="CLU_009600_0_3_11"/>
<proteinExistence type="predicted"/>
<dbReference type="RefSeq" id="WP_012933803.1">
    <property type="nucleotide sequence ID" value="NC_013739.1"/>
</dbReference>
<feature type="compositionally biased region" description="Basic and acidic residues" evidence="1">
    <location>
        <begin position="497"/>
        <end position="514"/>
    </location>
</feature>
<gene>
    <name evidence="3" type="ordered locus">Cwoe_2328</name>
</gene>
<dbReference type="PANTHER" id="PTHR11895">
    <property type="entry name" value="TRANSAMIDASE"/>
    <property type="match status" value="1"/>
</dbReference>
<dbReference type="InterPro" id="IPR000120">
    <property type="entry name" value="Amidase"/>
</dbReference>
<feature type="region of interest" description="Disordered" evidence="1">
    <location>
        <begin position="497"/>
        <end position="523"/>
    </location>
</feature>
<accession>D3F6I5</accession>
<sequence length="523" mass="50676">MARPSSNADWAAILADAAERLAAEPPVAPWWPAAVGGGGARPGSGTASGEWSGGVAAGGGVLAGGGAPLPVAAPGELAAARALGAAFAWVPPDGAAGPVPASALVGGPLVDASGPLDGVRLAVKELIAVAGAPHGDGSARPHARADADAPAVAALRRAGARLLGTTASTELAFGVLDVERAPVANPRHAGRVPGGSSAGSAAAVAAGVADLALGTDTGGSVRIPAAWTGTVGFKPTWGAVSTAGVVPLAWSLDHVGLIGSSVAVIAAGWEALAGAAHACAARAAPAGAAPAAQAAPEHRSVRVGVVDLTGVVPLSPAVATATRRVAELLAADGAELRRVGCGPWRDPAPAHLVTIVCELAAAHGLRPGGLTPAVADALAAGAVAPATLYLAASGMRRLLREQLAQQLAGVDVLLLPTVPCEPPPVGATEVVLGGRAWDAETAAGRLTTVANLAGVPAVSVPADADAAAVAVQLVGRAGDDARVLACAQRVERLLDGGDARGRRAGGRGRDDGGRGRVSRAAGR</sequence>
<keyword evidence="4" id="KW-1185">Reference proteome</keyword>
<dbReference type="PANTHER" id="PTHR11895:SF176">
    <property type="entry name" value="AMIDASE AMID-RELATED"/>
    <property type="match status" value="1"/>
</dbReference>
<dbReference type="eggNOG" id="COG0154">
    <property type="taxonomic scope" value="Bacteria"/>
</dbReference>
<dbReference type="Proteomes" id="UP000008229">
    <property type="component" value="Chromosome"/>
</dbReference>